<accession>A0AAI8YZG4</accession>
<dbReference type="InterPro" id="IPR003165">
    <property type="entry name" value="Piwi"/>
</dbReference>
<evidence type="ECO:0000259" key="3">
    <source>
        <dbReference type="PROSITE" id="PS50821"/>
    </source>
</evidence>
<proteinExistence type="inferred from homology"/>
<dbReference type="GO" id="GO:0003723">
    <property type="term" value="F:RNA binding"/>
    <property type="evidence" value="ECO:0007669"/>
    <property type="project" value="InterPro"/>
</dbReference>
<comment type="similarity">
    <text evidence="1">Belongs to the argonaute family.</text>
</comment>
<dbReference type="Pfam" id="PF16487">
    <property type="entry name" value="ArgoMid"/>
    <property type="match status" value="1"/>
</dbReference>
<feature type="compositionally biased region" description="Gly residues" evidence="2">
    <location>
        <begin position="940"/>
        <end position="952"/>
    </location>
</feature>
<evidence type="ECO:0000313" key="5">
    <source>
        <dbReference type="EMBL" id="CAK4022112.1"/>
    </source>
</evidence>
<dbReference type="InterPro" id="IPR014811">
    <property type="entry name" value="ArgoL1"/>
</dbReference>
<keyword evidence="5" id="KW-0648">Protein biosynthesis</keyword>
<dbReference type="GO" id="GO:0003743">
    <property type="term" value="F:translation initiation factor activity"/>
    <property type="evidence" value="ECO:0007669"/>
    <property type="project" value="UniProtKB-KW"/>
</dbReference>
<dbReference type="Pfam" id="PF08699">
    <property type="entry name" value="ArgoL1"/>
    <property type="match status" value="1"/>
</dbReference>
<keyword evidence="6" id="KW-1185">Reference proteome</keyword>
<dbReference type="PROSITE" id="PS50822">
    <property type="entry name" value="PIWI"/>
    <property type="match status" value="1"/>
</dbReference>
<feature type="compositionally biased region" description="Basic and acidic residues" evidence="2">
    <location>
        <begin position="1"/>
        <end position="11"/>
    </location>
</feature>
<dbReference type="SUPFAM" id="SSF53098">
    <property type="entry name" value="Ribonuclease H-like"/>
    <property type="match status" value="1"/>
</dbReference>
<dbReference type="InterPro" id="IPR032473">
    <property type="entry name" value="Argonaute_Mid_dom"/>
</dbReference>
<protein>
    <submittedName>
        <fullName evidence="5">Related to eukaryotic translation initiation factor 2C 3</fullName>
    </submittedName>
</protein>
<dbReference type="InterPro" id="IPR032474">
    <property type="entry name" value="Argonaute_N"/>
</dbReference>
<dbReference type="PANTHER" id="PTHR22891">
    <property type="entry name" value="EUKARYOTIC TRANSLATION INITIATION FACTOR 2C"/>
    <property type="match status" value="1"/>
</dbReference>
<dbReference type="Gene3D" id="3.30.420.10">
    <property type="entry name" value="Ribonuclease H-like superfamily/Ribonuclease H"/>
    <property type="match status" value="1"/>
</dbReference>
<dbReference type="Pfam" id="PF02170">
    <property type="entry name" value="PAZ"/>
    <property type="match status" value="1"/>
</dbReference>
<evidence type="ECO:0000313" key="6">
    <source>
        <dbReference type="Proteomes" id="UP001296104"/>
    </source>
</evidence>
<dbReference type="Pfam" id="PF16486">
    <property type="entry name" value="ArgoN"/>
    <property type="match status" value="1"/>
</dbReference>
<dbReference type="Gene3D" id="3.40.50.2300">
    <property type="match status" value="1"/>
</dbReference>
<dbReference type="SMART" id="SM01163">
    <property type="entry name" value="DUF1785"/>
    <property type="match status" value="1"/>
</dbReference>
<evidence type="ECO:0000259" key="4">
    <source>
        <dbReference type="PROSITE" id="PS50822"/>
    </source>
</evidence>
<dbReference type="InterPro" id="IPR012337">
    <property type="entry name" value="RNaseH-like_sf"/>
</dbReference>
<dbReference type="InterPro" id="IPR045246">
    <property type="entry name" value="Piwi_ago-like"/>
</dbReference>
<dbReference type="CDD" id="cd02846">
    <property type="entry name" value="PAZ_argonaute_like"/>
    <property type="match status" value="1"/>
</dbReference>
<dbReference type="Pfam" id="PF02171">
    <property type="entry name" value="Piwi"/>
    <property type="match status" value="1"/>
</dbReference>
<feature type="region of interest" description="Disordered" evidence="2">
    <location>
        <begin position="916"/>
        <end position="975"/>
    </location>
</feature>
<dbReference type="AlphaFoldDB" id="A0AAI8YZG4"/>
<keyword evidence="5" id="KW-0396">Initiation factor</keyword>
<feature type="domain" description="Piwi" evidence="4">
    <location>
        <begin position="612"/>
        <end position="912"/>
    </location>
</feature>
<gene>
    <name evidence="5" type="ORF">LECACI_7A004810</name>
</gene>
<comment type="caution">
    <text evidence="5">The sequence shown here is derived from an EMBL/GenBank/DDBJ whole genome shotgun (WGS) entry which is preliminary data.</text>
</comment>
<dbReference type="Proteomes" id="UP001296104">
    <property type="component" value="Unassembled WGS sequence"/>
</dbReference>
<dbReference type="InterPro" id="IPR036085">
    <property type="entry name" value="PAZ_dom_sf"/>
</dbReference>
<dbReference type="Gene3D" id="2.170.260.10">
    <property type="entry name" value="paz domain"/>
    <property type="match status" value="1"/>
</dbReference>
<organism evidence="5 6">
    <name type="scientific">Lecanosticta acicola</name>
    <dbReference type="NCBI Taxonomy" id="111012"/>
    <lineage>
        <taxon>Eukaryota</taxon>
        <taxon>Fungi</taxon>
        <taxon>Dikarya</taxon>
        <taxon>Ascomycota</taxon>
        <taxon>Pezizomycotina</taxon>
        <taxon>Dothideomycetes</taxon>
        <taxon>Dothideomycetidae</taxon>
        <taxon>Mycosphaerellales</taxon>
        <taxon>Mycosphaerellaceae</taxon>
        <taxon>Lecanosticta</taxon>
    </lineage>
</organism>
<dbReference type="PROSITE" id="PS50821">
    <property type="entry name" value="PAZ"/>
    <property type="match status" value="1"/>
</dbReference>
<reference evidence="5" key="1">
    <citation type="submission" date="2023-11" db="EMBL/GenBank/DDBJ databases">
        <authorList>
            <person name="Alioto T."/>
            <person name="Alioto T."/>
            <person name="Gomez Garrido J."/>
        </authorList>
    </citation>
    <scope>NUCLEOTIDE SEQUENCE</scope>
</reference>
<dbReference type="SMART" id="SM00950">
    <property type="entry name" value="Piwi"/>
    <property type="match status" value="1"/>
</dbReference>
<dbReference type="InterPro" id="IPR003100">
    <property type="entry name" value="PAZ_dom"/>
</dbReference>
<name>A0AAI8YZG4_9PEZI</name>
<feature type="domain" description="PAZ" evidence="3">
    <location>
        <begin position="331"/>
        <end position="437"/>
    </location>
</feature>
<evidence type="ECO:0000256" key="2">
    <source>
        <dbReference type="SAM" id="MobiDB-lite"/>
    </source>
</evidence>
<dbReference type="EMBL" id="CAVMBE010000028">
    <property type="protein sequence ID" value="CAK4022112.1"/>
    <property type="molecule type" value="Genomic_DNA"/>
</dbReference>
<feature type="region of interest" description="Disordered" evidence="2">
    <location>
        <begin position="1"/>
        <end position="85"/>
    </location>
</feature>
<dbReference type="InterPro" id="IPR032472">
    <property type="entry name" value="ArgoL2"/>
</dbReference>
<sequence length="987" mass="108338">MGGIAKDRVEQQRSAASSRPSTNMTPSKASSSEASTGGGPSHSPQSSRGGARAHGYGMGGFDGNADPGDQSLARDPGRSRPFVQNKNLDLGVVGWNTVRGQDALSVLPSRPPPSKLGQATKIGLNTFHVTAFPDVPIYQFDVLIGSGSEKRGVIKKVWESKAVQDAVGDFTIFDGNKLAWSGKKIDREVRLVVDLDVEQGRTPKEGKPADQHRVVIRQTNKVAFQSLRAYLEGKKSFDNACLETINFADHLLRHTPSQRYSSIKRAFFKHGEDRFHLTGGIEAFKGVYQSLRVAHPGHLSVNLDVANGTFWVKQPFHLAAAQVCGARDPSDLVGLLSKGENGRAGKELKKMRKMRVLAYHRDQNNPDEYVIDRFLYKSAKEHKVQIHDPQGKEVETTLYDYFARKYKRLLQYAGLPLCKMTKGKNTVLPMECLMVKGNQRYAYKMDERQTSNMIKFAVTPPAERYQAIQHGLNMLSWDSDPMLKKYGLKINPTKSVADARLLLAPTVKFGMGDAKPGTSGRWDLKGKKFLQTNTSPLKSWAVCVVSGRRGGKPEKAVVEEFIKAFVTGYTNHGGKIENKQPAMSLAQSDDVGAWVTAAWNAAGNQSSSRPQILFFILPDKDSTVYGRIKRSCECRYGVVSQCVQYSQAQKKAPQYISNVCMKFNAKLGGITCRAIGAKTGGSAGIFQNPTMIIGADVSHAAPGQQTPSMAAITMSMDKLATRYAAHCQTNGFRIEMINTDVINELKSNISLWMQTVGGGKVPQTIIYMRDGVSEVQYQHVLQQEVNDMKNLLKGADPSGSTKFVVVIGSKRHHIRFFPEQGKGDRNGNAHPGTLVETHVTNPYENDFYLQSHAAIKGTARPCHYYVLMNETSMSNEMLQTLIYEHSYQYARASTPISQHPAIYYAHLASNRAIPHDPKWAGSTADAPHSLKKGMPPPGSGSQGGSKGPGGSQGQKDRTGSSSGIPTDFEKLMPMPNQGGINASMWYI</sequence>
<dbReference type="SMART" id="SM00949">
    <property type="entry name" value="PAZ"/>
    <property type="match status" value="1"/>
</dbReference>
<feature type="compositionally biased region" description="Polar residues" evidence="2">
    <location>
        <begin position="12"/>
        <end position="35"/>
    </location>
</feature>
<dbReference type="CDD" id="cd04657">
    <property type="entry name" value="Piwi_ago-like"/>
    <property type="match status" value="1"/>
</dbReference>
<dbReference type="SUPFAM" id="SSF101690">
    <property type="entry name" value="PAZ domain"/>
    <property type="match status" value="1"/>
</dbReference>
<dbReference type="Pfam" id="PF16488">
    <property type="entry name" value="ArgoL2"/>
    <property type="match status" value="1"/>
</dbReference>
<dbReference type="InterPro" id="IPR036397">
    <property type="entry name" value="RNaseH_sf"/>
</dbReference>
<evidence type="ECO:0000256" key="1">
    <source>
        <dbReference type="RuleBase" id="RU361178"/>
    </source>
</evidence>